<keyword evidence="6" id="KW-0133">Cell shape</keyword>
<dbReference type="GO" id="GO:0005737">
    <property type="term" value="C:cytoplasm"/>
    <property type="evidence" value="ECO:0007669"/>
    <property type="project" value="UniProtKB-SubCell"/>
</dbReference>
<evidence type="ECO:0000256" key="11">
    <source>
        <dbReference type="ARBA" id="ARBA00039108"/>
    </source>
</evidence>
<dbReference type="SUPFAM" id="SSF55205">
    <property type="entry name" value="EPT/RTPC-like"/>
    <property type="match status" value="1"/>
</dbReference>
<evidence type="ECO:0000256" key="10">
    <source>
        <dbReference type="ARBA" id="ARBA00038367"/>
    </source>
</evidence>
<dbReference type="InterPro" id="IPR050068">
    <property type="entry name" value="MurA_subfamily"/>
</dbReference>
<evidence type="ECO:0000259" key="16">
    <source>
        <dbReference type="Pfam" id="PF00275"/>
    </source>
</evidence>
<keyword evidence="8" id="KW-0131">Cell cycle</keyword>
<reference evidence="17 18" key="1">
    <citation type="submission" date="2017-09" db="EMBL/GenBank/DDBJ databases">
        <title>Depth-based differentiation of microbial function through sediment-hosted aquifers and enrichment of novel symbionts in the deep terrestrial subsurface.</title>
        <authorList>
            <person name="Probst A.J."/>
            <person name="Ladd B."/>
            <person name="Jarett J.K."/>
            <person name="Geller-Mcgrath D.E."/>
            <person name="Sieber C.M."/>
            <person name="Emerson J.B."/>
            <person name="Anantharaman K."/>
            <person name="Thomas B.C."/>
            <person name="Malmstrom R."/>
            <person name="Stieglmeier M."/>
            <person name="Klingl A."/>
            <person name="Woyke T."/>
            <person name="Ryan C.M."/>
            <person name="Banfield J.F."/>
        </authorList>
    </citation>
    <scope>NUCLEOTIDE SEQUENCE [LARGE SCALE GENOMIC DNA]</scope>
    <source>
        <strain evidence="17">CG22_combo_CG10-13_8_21_14_all_47_17</strain>
    </source>
</reference>
<comment type="caution">
    <text evidence="17">The sequence shown here is derived from an EMBL/GenBank/DDBJ whole genome shotgun (WGS) entry which is preliminary data.</text>
</comment>
<evidence type="ECO:0000256" key="8">
    <source>
        <dbReference type="ARBA" id="ARBA00023306"/>
    </source>
</evidence>
<comment type="similarity">
    <text evidence="10">Belongs to the EPSP synthase family. MurA subfamily.</text>
</comment>
<dbReference type="GO" id="GO:0008760">
    <property type="term" value="F:UDP-N-acetylglucosamine 1-carboxyvinyltransferase activity"/>
    <property type="evidence" value="ECO:0007669"/>
    <property type="project" value="UniProtKB-EC"/>
</dbReference>
<evidence type="ECO:0000313" key="17">
    <source>
        <dbReference type="EMBL" id="PIP60652.1"/>
    </source>
</evidence>
<protein>
    <recommendedName>
        <fullName evidence="12">UDP-N-acetylglucosamine 1-carboxyvinyltransferase</fullName>
        <ecNumber evidence="11">2.5.1.7</ecNumber>
    </recommendedName>
    <alternativeName>
        <fullName evidence="13">Enoylpyruvate transferase</fullName>
    </alternativeName>
    <alternativeName>
        <fullName evidence="14">UDP-N-acetylglucosamine enolpyruvyl transferase</fullName>
    </alternativeName>
</protein>
<sequence length="74" mass="8021">VIADPHRVIITGPTPLRGTEIRSLDLRAGATMVLAGLIAEGETIIHDAEMVYRGYEALDTRLRALGADIQISHE</sequence>
<dbReference type="InterPro" id="IPR036968">
    <property type="entry name" value="Enolpyruvate_Tfrase_sf"/>
</dbReference>
<organism evidence="17 18">
    <name type="scientific">Candidatus Uhrbacteria bacterium CG22_combo_CG10-13_8_21_14_all_47_17</name>
    <dbReference type="NCBI Taxonomy" id="1975041"/>
    <lineage>
        <taxon>Bacteria</taxon>
        <taxon>Candidatus Uhriibacteriota</taxon>
    </lineage>
</organism>
<dbReference type="InterPro" id="IPR001986">
    <property type="entry name" value="Enolpyruvate_Tfrase_dom"/>
</dbReference>
<keyword evidence="3" id="KW-0963">Cytoplasm</keyword>
<dbReference type="InterPro" id="IPR013792">
    <property type="entry name" value="RNA3'P_cycl/enolpyr_Trfase_a/b"/>
</dbReference>
<evidence type="ECO:0000256" key="4">
    <source>
        <dbReference type="ARBA" id="ARBA00022618"/>
    </source>
</evidence>
<comment type="pathway">
    <text evidence="2">Cell wall biogenesis; peptidoglycan biosynthesis.</text>
</comment>
<dbReference type="PANTHER" id="PTHR43783">
    <property type="entry name" value="UDP-N-ACETYLGLUCOSAMINE 1-CARBOXYVINYLTRANSFERASE"/>
    <property type="match status" value="1"/>
</dbReference>
<evidence type="ECO:0000256" key="1">
    <source>
        <dbReference type="ARBA" id="ARBA00004496"/>
    </source>
</evidence>
<dbReference type="Gene3D" id="3.65.10.10">
    <property type="entry name" value="Enolpyruvate transferase domain"/>
    <property type="match status" value="1"/>
</dbReference>
<dbReference type="GO" id="GO:0071555">
    <property type="term" value="P:cell wall organization"/>
    <property type="evidence" value="ECO:0007669"/>
    <property type="project" value="UniProtKB-KW"/>
</dbReference>
<comment type="subcellular location">
    <subcellularLocation>
        <location evidence="1">Cytoplasm</location>
    </subcellularLocation>
</comment>
<evidence type="ECO:0000256" key="9">
    <source>
        <dbReference type="ARBA" id="ARBA00023316"/>
    </source>
</evidence>
<keyword evidence="7" id="KW-0573">Peptidoglycan synthesis</keyword>
<evidence type="ECO:0000256" key="15">
    <source>
        <dbReference type="ARBA" id="ARBA00047527"/>
    </source>
</evidence>
<evidence type="ECO:0000256" key="12">
    <source>
        <dbReference type="ARBA" id="ARBA00039754"/>
    </source>
</evidence>
<comment type="catalytic activity">
    <reaction evidence="15">
        <text>phosphoenolpyruvate + UDP-N-acetyl-alpha-D-glucosamine = UDP-N-acetyl-3-O-(1-carboxyvinyl)-alpha-D-glucosamine + phosphate</text>
        <dbReference type="Rhea" id="RHEA:18681"/>
        <dbReference type="ChEBI" id="CHEBI:43474"/>
        <dbReference type="ChEBI" id="CHEBI:57705"/>
        <dbReference type="ChEBI" id="CHEBI:58702"/>
        <dbReference type="ChEBI" id="CHEBI:68483"/>
        <dbReference type="EC" id="2.5.1.7"/>
    </reaction>
</comment>
<dbReference type="EMBL" id="PCSZ01000041">
    <property type="protein sequence ID" value="PIP60652.1"/>
    <property type="molecule type" value="Genomic_DNA"/>
</dbReference>
<dbReference type="GO" id="GO:0051301">
    <property type="term" value="P:cell division"/>
    <property type="evidence" value="ECO:0007669"/>
    <property type="project" value="UniProtKB-KW"/>
</dbReference>
<evidence type="ECO:0000256" key="7">
    <source>
        <dbReference type="ARBA" id="ARBA00022984"/>
    </source>
</evidence>
<dbReference type="Proteomes" id="UP000231581">
    <property type="component" value="Unassembled WGS sequence"/>
</dbReference>
<evidence type="ECO:0000256" key="14">
    <source>
        <dbReference type="ARBA" id="ARBA00042842"/>
    </source>
</evidence>
<evidence type="ECO:0000256" key="6">
    <source>
        <dbReference type="ARBA" id="ARBA00022960"/>
    </source>
</evidence>
<keyword evidence="4" id="KW-0132">Cell division</keyword>
<evidence type="ECO:0000256" key="13">
    <source>
        <dbReference type="ARBA" id="ARBA00042443"/>
    </source>
</evidence>
<keyword evidence="5 17" id="KW-0808">Transferase</keyword>
<dbReference type="EC" id="2.5.1.7" evidence="11"/>
<feature type="domain" description="Enolpyruvate transferase" evidence="16">
    <location>
        <begin position="5"/>
        <end position="58"/>
    </location>
</feature>
<evidence type="ECO:0000256" key="2">
    <source>
        <dbReference type="ARBA" id="ARBA00004752"/>
    </source>
</evidence>
<accession>A0A2H0BSK0</accession>
<dbReference type="Pfam" id="PF00275">
    <property type="entry name" value="EPSP_synthase"/>
    <property type="match status" value="1"/>
</dbReference>
<dbReference type="PANTHER" id="PTHR43783:SF1">
    <property type="entry name" value="UDP-N-ACETYLGLUCOSAMINE 1-CARBOXYVINYLTRANSFERASE"/>
    <property type="match status" value="1"/>
</dbReference>
<gene>
    <name evidence="17" type="ORF">COX00_02035</name>
</gene>
<feature type="non-terminal residue" evidence="17">
    <location>
        <position position="1"/>
    </location>
</feature>
<keyword evidence="9" id="KW-0961">Cell wall biogenesis/degradation</keyword>
<name>A0A2H0BSK0_9BACT</name>
<dbReference type="GO" id="GO:0009252">
    <property type="term" value="P:peptidoglycan biosynthetic process"/>
    <property type="evidence" value="ECO:0007669"/>
    <property type="project" value="UniProtKB-KW"/>
</dbReference>
<proteinExistence type="inferred from homology"/>
<dbReference type="AlphaFoldDB" id="A0A2H0BSK0"/>
<dbReference type="GO" id="GO:0008360">
    <property type="term" value="P:regulation of cell shape"/>
    <property type="evidence" value="ECO:0007669"/>
    <property type="project" value="UniProtKB-KW"/>
</dbReference>
<evidence type="ECO:0000256" key="5">
    <source>
        <dbReference type="ARBA" id="ARBA00022679"/>
    </source>
</evidence>
<evidence type="ECO:0000256" key="3">
    <source>
        <dbReference type="ARBA" id="ARBA00022490"/>
    </source>
</evidence>
<evidence type="ECO:0000313" key="18">
    <source>
        <dbReference type="Proteomes" id="UP000231581"/>
    </source>
</evidence>